<feature type="domain" description="FRG" evidence="1">
    <location>
        <begin position="19"/>
        <end position="118"/>
    </location>
</feature>
<reference evidence="2 3" key="1">
    <citation type="submission" date="2022-11" db="EMBL/GenBank/DDBJ databases">
        <title>Biodiversity and phylogenetic relationships of bacteria.</title>
        <authorList>
            <person name="Machado R.A.R."/>
            <person name="Bhat A."/>
            <person name="Loulou A."/>
            <person name="Kallel S."/>
        </authorList>
    </citation>
    <scope>NUCLEOTIDE SEQUENCE [LARGE SCALE GENOMIC DNA]</scope>
    <source>
        <strain evidence="2 3">DSM 13975</strain>
    </source>
</reference>
<evidence type="ECO:0000313" key="3">
    <source>
        <dbReference type="Proteomes" id="UP001209916"/>
    </source>
</evidence>
<comment type="caution">
    <text evidence="2">The sequence shown here is derived from an EMBL/GenBank/DDBJ whole genome shotgun (WGS) entry which is preliminary data.</text>
</comment>
<protein>
    <submittedName>
        <fullName evidence="2">FRG domain-containing protein</fullName>
    </submittedName>
</protein>
<evidence type="ECO:0000259" key="1">
    <source>
        <dbReference type="SMART" id="SM00901"/>
    </source>
</evidence>
<proteinExistence type="predicted"/>
<evidence type="ECO:0000313" key="2">
    <source>
        <dbReference type="EMBL" id="MCX5462687.1"/>
    </source>
</evidence>
<keyword evidence="3" id="KW-1185">Reference proteome</keyword>
<name>A0ABT3VHI3_9BURK</name>
<dbReference type="EMBL" id="JAPKNA010000001">
    <property type="protein sequence ID" value="MCX5462687.1"/>
    <property type="molecule type" value="Genomic_DNA"/>
</dbReference>
<dbReference type="InterPro" id="IPR014966">
    <property type="entry name" value="FRG-dom"/>
</dbReference>
<dbReference type="Proteomes" id="UP001209916">
    <property type="component" value="Unassembled WGS sequence"/>
</dbReference>
<organism evidence="2 3">
    <name type="scientific">Alcaligenes parafaecalis</name>
    <dbReference type="NCBI Taxonomy" id="171260"/>
    <lineage>
        <taxon>Bacteria</taxon>
        <taxon>Pseudomonadati</taxon>
        <taxon>Pseudomonadota</taxon>
        <taxon>Betaproteobacteria</taxon>
        <taxon>Burkholderiales</taxon>
        <taxon>Alcaligenaceae</taxon>
        <taxon>Alcaligenes</taxon>
    </lineage>
</organism>
<gene>
    <name evidence="2" type="ORF">OSH09_00725</name>
</gene>
<dbReference type="RefSeq" id="WP_266119817.1">
    <property type="nucleotide sequence ID" value="NZ_JAPKNA010000001.1"/>
</dbReference>
<dbReference type="SMART" id="SM00901">
    <property type="entry name" value="FRG"/>
    <property type="match status" value="1"/>
</dbReference>
<sequence>METLSITTIEELRMVEQRFVNGFLFRGQAKHYFDETGAPSFPTSFERKGCVPPLMQKWLYFARALIRAVSGAKYEDISDEFVQAILQHYGWRSFYIDLTKSLTVACWFASHQYSEKRTINMCENHEEDPVWLVHTQASYAEVTTGKGHLYVIDIAALKAREVGLHDLDEISVEGGPLRFHAQHACLAGIVSRLPSDAVVAHLTVENGVLLQRCAEAGLNNTNDLFPSAKTDFLLHALLDIPWQRVFKDEMTIPVFHRGLDLPEYRVEFTKHLPPQTILYDEFWIDEQRQVISDLTDFRFYRMQETAYYSSPPATFSLPEVTKLLNGHGAFVIELDAPIRPPERSDSYVCDKGVFVRRTGDGLVEVTALLIGHPTNVPSGGGVSAGWFYSLEGDVWKKAKHIDECPCNNDLVHERHFNLLRILNDALADGQFKTIGPLSYAHLHLFRAATGQ</sequence>
<dbReference type="Pfam" id="PF08867">
    <property type="entry name" value="FRG"/>
    <property type="match status" value="1"/>
</dbReference>
<accession>A0ABT3VHI3</accession>